<dbReference type="AlphaFoldDB" id="A0A4Q9LA55"/>
<comment type="caution">
    <text evidence="2">The sequence shown here is derived from an EMBL/GenBank/DDBJ whole genome shotgun (WGS) entry which is preliminary data.</text>
</comment>
<gene>
    <name evidence="2" type="ORF">CWI37_0110p0020</name>
</gene>
<dbReference type="EMBL" id="PITJ01000110">
    <property type="protein sequence ID" value="TBU04618.1"/>
    <property type="molecule type" value="Genomic_DNA"/>
</dbReference>
<evidence type="ECO:0000313" key="3">
    <source>
        <dbReference type="Proteomes" id="UP000292362"/>
    </source>
</evidence>
<name>A0A4Q9LA55_9MICR</name>
<evidence type="ECO:0000256" key="1">
    <source>
        <dbReference type="SAM" id="SignalP"/>
    </source>
</evidence>
<sequence length="448" mass="53334">MNCRLHLKLFIIFIMLVIKIDSGDTSETNEGKNVQILTHDILYLELCEIFYTECVRYFPDRLYDLLNDINLFTGLSSEKIKGSLSTLNVFGKDEYFINQLKTLKQWNKKKLTMKSNKQEIVKIFDDFAKNQRISQLIFSFFCLYWDCFLSPVNEIYSIEPSRVLELSKRQNRTSEKYNNDEFFKNLELIYKNNERKYSPFFFSVNNVSRKNAYYNSLLSHGMCALRKLIYRDYKYPFDFERTFFNLSWTIKNTVSLDAHHEFENTIFSNIRPVKSDSESIVDLNNCNEINFSIILESEYLIAVFICDFIQNIIDESEFSTMFSSENFSKNEQLALKEIYKQIESIDELKPFKSEISGSLTHYLNLFKKDVHLVFAFRKLDERLFSFIEEESLNSVVSVFTKQHIRDKLFGNQKIYKILFDLYKKYLKRSAENSKKIKCVKSIDYMDKE</sequence>
<accession>A0A4Q9LA55</accession>
<feature type="chain" id="PRO_5020325382" evidence="1">
    <location>
        <begin position="23"/>
        <end position="448"/>
    </location>
</feature>
<organism evidence="2 3">
    <name type="scientific">Hamiltosporidium tvaerminnensis</name>
    <dbReference type="NCBI Taxonomy" id="1176355"/>
    <lineage>
        <taxon>Eukaryota</taxon>
        <taxon>Fungi</taxon>
        <taxon>Fungi incertae sedis</taxon>
        <taxon>Microsporidia</taxon>
        <taxon>Dubosqiidae</taxon>
        <taxon>Hamiltosporidium</taxon>
    </lineage>
</organism>
<feature type="signal peptide" evidence="1">
    <location>
        <begin position="1"/>
        <end position="22"/>
    </location>
</feature>
<protein>
    <submittedName>
        <fullName evidence="2">Uncharacterized protein</fullName>
    </submittedName>
</protein>
<dbReference type="Proteomes" id="UP000292362">
    <property type="component" value="Unassembled WGS sequence"/>
</dbReference>
<keyword evidence="1" id="KW-0732">Signal</keyword>
<evidence type="ECO:0000313" key="2">
    <source>
        <dbReference type="EMBL" id="TBU04618.1"/>
    </source>
</evidence>
<proteinExistence type="predicted"/>
<dbReference type="VEuPathDB" id="MicrosporidiaDB:CWI37_0110p0020"/>
<reference evidence="2 3" key="1">
    <citation type="submission" date="2017-12" db="EMBL/GenBank/DDBJ databases">
        <authorList>
            <person name="Pombert J.-F."/>
            <person name="Haag K.L."/>
            <person name="Ebert D."/>
        </authorList>
    </citation>
    <scope>NUCLEOTIDE SEQUENCE [LARGE SCALE GENOMIC DNA]</scope>
    <source>
        <strain evidence="2">FI-OER-3-3</strain>
    </source>
</reference>